<dbReference type="SMART" id="SM00530">
    <property type="entry name" value="HTH_XRE"/>
    <property type="match status" value="1"/>
</dbReference>
<dbReference type="Gene3D" id="1.10.260.40">
    <property type="entry name" value="lambda repressor-like DNA-binding domains"/>
    <property type="match status" value="1"/>
</dbReference>
<dbReference type="SUPFAM" id="SSF47413">
    <property type="entry name" value="lambda repressor-like DNA-binding domains"/>
    <property type="match status" value="1"/>
</dbReference>
<dbReference type="PANTHER" id="PTHR35010:SF2">
    <property type="entry name" value="BLL4672 PROTEIN"/>
    <property type="match status" value="1"/>
</dbReference>
<protein>
    <submittedName>
        <fullName evidence="2">Transcriptional regulator, XRE family</fullName>
    </submittedName>
</protein>
<proteinExistence type="predicted"/>
<dbReference type="AlphaFoldDB" id="C5TBM3"/>
<dbReference type="EMBL" id="ACQT01000350">
    <property type="protein sequence ID" value="EER58126.1"/>
    <property type="molecule type" value="Genomic_DNA"/>
</dbReference>
<reference evidence="2 3" key="1">
    <citation type="submission" date="2009-05" db="EMBL/GenBank/DDBJ databases">
        <title>The draft genome of Acidovorax delafieldii 2AN.</title>
        <authorList>
            <consortium name="US DOE Joint Genome Institute (JGI-PGF)"/>
            <person name="Lucas S."/>
            <person name="Copeland A."/>
            <person name="Lapidus A."/>
            <person name="Glavina del Rio T."/>
            <person name="Tice H."/>
            <person name="Bruce D."/>
            <person name="Goodwin L."/>
            <person name="Pitluck S."/>
            <person name="Larimer F."/>
            <person name="Land M.L."/>
            <person name="Hauser L."/>
            <person name="Shelobolina E.S."/>
            <person name="Picardal F."/>
            <person name="Roden E."/>
            <person name="Emerson D."/>
        </authorList>
    </citation>
    <scope>NUCLEOTIDE SEQUENCE [LARGE SCALE GENOMIC DNA]</scope>
    <source>
        <strain evidence="2 3">2AN</strain>
    </source>
</reference>
<dbReference type="InterPro" id="IPR041413">
    <property type="entry name" value="MLTR_LBD"/>
</dbReference>
<name>C5TBM3_ACIDE</name>
<dbReference type="PATRIC" id="fig|573060.9.peg.624"/>
<evidence type="ECO:0000313" key="2">
    <source>
        <dbReference type="EMBL" id="EER58126.1"/>
    </source>
</evidence>
<dbReference type="Pfam" id="PF13560">
    <property type="entry name" value="HTH_31"/>
    <property type="match status" value="1"/>
</dbReference>
<dbReference type="InterPro" id="IPR010982">
    <property type="entry name" value="Lambda_DNA-bd_dom_sf"/>
</dbReference>
<evidence type="ECO:0000259" key="1">
    <source>
        <dbReference type="PROSITE" id="PS50943"/>
    </source>
</evidence>
<dbReference type="Proteomes" id="UP000003856">
    <property type="component" value="Unassembled WGS sequence"/>
</dbReference>
<organism evidence="2 3">
    <name type="scientific">Acidovorax delafieldii 2AN</name>
    <dbReference type="NCBI Taxonomy" id="573060"/>
    <lineage>
        <taxon>Bacteria</taxon>
        <taxon>Pseudomonadati</taxon>
        <taxon>Pseudomonadota</taxon>
        <taxon>Betaproteobacteria</taxon>
        <taxon>Burkholderiales</taxon>
        <taxon>Comamonadaceae</taxon>
        <taxon>Acidovorax</taxon>
    </lineage>
</organism>
<feature type="domain" description="HTH cro/C1-type" evidence="1">
    <location>
        <begin position="140"/>
        <end position="187"/>
    </location>
</feature>
<dbReference type="PROSITE" id="PS50943">
    <property type="entry name" value="HTH_CROC1"/>
    <property type="match status" value="1"/>
</dbReference>
<dbReference type="GO" id="GO:0003677">
    <property type="term" value="F:DNA binding"/>
    <property type="evidence" value="ECO:0007669"/>
    <property type="project" value="InterPro"/>
</dbReference>
<accession>C5TBM3</accession>
<dbReference type="InterPro" id="IPR001387">
    <property type="entry name" value="Cro/C1-type_HTH"/>
</dbReference>
<dbReference type="Pfam" id="PF17765">
    <property type="entry name" value="MLTR_LBD"/>
    <property type="match status" value="1"/>
</dbReference>
<dbReference type="Gene3D" id="3.30.450.180">
    <property type="match status" value="1"/>
</dbReference>
<keyword evidence="3" id="KW-1185">Reference proteome</keyword>
<dbReference type="PANTHER" id="PTHR35010">
    <property type="entry name" value="BLL4672 PROTEIN-RELATED"/>
    <property type="match status" value="1"/>
</dbReference>
<evidence type="ECO:0000313" key="3">
    <source>
        <dbReference type="Proteomes" id="UP000003856"/>
    </source>
</evidence>
<sequence>MVERGVDDGIAIAGALRQALQVCKVAMQHVGALALQRRALCRIAGEAENRVPRPEKLVDDRAPYEARGTGDENAHDESPFVVRMGPIVQGVPFMQKTGPHTVMSTNTLPQPTESLAGFLRERRARVQPEISAGRRRRTPGLRREEVAARAHVSVVWYTWLEQGRGGLPSVETLDRLARALELDAAGREMLFLLAGRQPQHMPLPSRPAVPESLQRVLDAMPASPAIVKTPTWDIVAWNAAAAAVLGDYGARPASERNLLRMLFQDAERRTALPDWEDTARWAVAVFRIDVARCGANSEAAALAADLQASTVDFGRIWNDSGVRHPGSGLKRLIHPDVGALTLQFTSFDVSEAEGLGMLVFTPAAAQDRRKVERLVHAPAAPR</sequence>
<gene>
    <name evidence="2" type="ORF">AcdelDRAFT_4303</name>
</gene>
<comment type="caution">
    <text evidence="2">The sequence shown here is derived from an EMBL/GenBank/DDBJ whole genome shotgun (WGS) entry which is preliminary data.</text>
</comment>
<dbReference type="CDD" id="cd00093">
    <property type="entry name" value="HTH_XRE"/>
    <property type="match status" value="1"/>
</dbReference>